<evidence type="ECO:0000313" key="3">
    <source>
        <dbReference type="Proteomes" id="UP000309667"/>
    </source>
</evidence>
<dbReference type="SUPFAM" id="SSF46894">
    <property type="entry name" value="C-terminal effector domain of the bipartite response regulators"/>
    <property type="match status" value="1"/>
</dbReference>
<dbReference type="InterPro" id="IPR036388">
    <property type="entry name" value="WH-like_DNA-bd_sf"/>
</dbReference>
<dbReference type="EMBL" id="STGT01000004">
    <property type="protein sequence ID" value="THV12758.1"/>
    <property type="molecule type" value="Genomic_DNA"/>
</dbReference>
<dbReference type="InterPro" id="IPR016032">
    <property type="entry name" value="Sig_transdc_resp-reg_C-effctor"/>
</dbReference>
<accession>A0ABY2QV43</accession>
<dbReference type="Gene3D" id="1.10.10.10">
    <property type="entry name" value="Winged helix-like DNA-binding domain superfamily/Winged helix DNA-binding domain"/>
    <property type="match status" value="1"/>
</dbReference>
<evidence type="ECO:0000313" key="2">
    <source>
        <dbReference type="EMBL" id="THV12758.1"/>
    </source>
</evidence>
<organism evidence="2 3">
    <name type="scientific">Rhizobium rhizophilum</name>
    <dbReference type="NCBI Taxonomy" id="1850373"/>
    <lineage>
        <taxon>Bacteria</taxon>
        <taxon>Pseudomonadati</taxon>
        <taxon>Pseudomonadota</taxon>
        <taxon>Alphaproteobacteria</taxon>
        <taxon>Hyphomicrobiales</taxon>
        <taxon>Rhizobiaceae</taxon>
        <taxon>Rhizobium/Agrobacterium group</taxon>
        <taxon>Rhizobium</taxon>
    </lineage>
</organism>
<sequence>MRLEKPDSGVASMSSFNSLSQGLIDVWLASDEMTMPESLYSGFIGSLSIKMALSVVGTAHGDPYDWTFQRIKDFGFKSHLLGQLRLQFPDATLRDLDRRFVDEAIIPAYSRCLQVGRPTLELVRTKLLGVRIGYERLILPQKCEGRPSWCISLVEGRFFIPPSKEAKTDMTDENIIQLLIEGQTTREIAEVLHLSPRTIEHRIDKLKARFEAKNLVHLVAKLVATQIGRRETENH</sequence>
<protein>
    <submittedName>
        <fullName evidence="2">Helix-turn-helix transcriptional regulator</fullName>
    </submittedName>
</protein>
<gene>
    <name evidence="2" type="ORF">E9677_18765</name>
</gene>
<name>A0ABY2QV43_9HYPH</name>
<dbReference type="SMART" id="SM00421">
    <property type="entry name" value="HTH_LUXR"/>
    <property type="match status" value="1"/>
</dbReference>
<keyword evidence="3" id="KW-1185">Reference proteome</keyword>
<dbReference type="Pfam" id="PF00196">
    <property type="entry name" value="GerE"/>
    <property type="match status" value="1"/>
</dbReference>
<dbReference type="Proteomes" id="UP000309667">
    <property type="component" value="Unassembled WGS sequence"/>
</dbReference>
<proteinExistence type="predicted"/>
<feature type="domain" description="HTH luxR-type" evidence="1">
    <location>
        <begin position="167"/>
        <end position="222"/>
    </location>
</feature>
<evidence type="ECO:0000259" key="1">
    <source>
        <dbReference type="SMART" id="SM00421"/>
    </source>
</evidence>
<reference evidence="2 3" key="1">
    <citation type="submission" date="2019-04" db="EMBL/GenBank/DDBJ databases">
        <title>Genome sequence of strain 7209-2.</title>
        <authorList>
            <person name="Gao J."/>
            <person name="Sun J."/>
        </authorList>
    </citation>
    <scope>NUCLEOTIDE SEQUENCE [LARGE SCALE GENOMIC DNA]</scope>
    <source>
        <strain evidence="2 3">7209-2</strain>
    </source>
</reference>
<comment type="caution">
    <text evidence="2">The sequence shown here is derived from an EMBL/GenBank/DDBJ whole genome shotgun (WGS) entry which is preliminary data.</text>
</comment>
<dbReference type="InterPro" id="IPR000792">
    <property type="entry name" value="Tscrpt_reg_LuxR_C"/>
</dbReference>